<feature type="compositionally biased region" description="Polar residues" evidence="8">
    <location>
        <begin position="248"/>
        <end position="265"/>
    </location>
</feature>
<feature type="domain" description="T-SNARE coiled-coil homology" evidence="10">
    <location>
        <begin position="357"/>
        <end position="419"/>
    </location>
</feature>
<dbReference type="Gene3D" id="1.20.5.110">
    <property type="match status" value="1"/>
</dbReference>
<dbReference type="CDD" id="cd15844">
    <property type="entry name" value="SNARE_syntaxin5"/>
    <property type="match status" value="1"/>
</dbReference>
<evidence type="ECO:0000256" key="7">
    <source>
        <dbReference type="ARBA" id="ARBA00023136"/>
    </source>
</evidence>
<dbReference type="GO" id="GO:0000139">
    <property type="term" value="C:Golgi membrane"/>
    <property type="evidence" value="ECO:0007669"/>
    <property type="project" value="TreeGrafter"/>
</dbReference>
<dbReference type="SUPFAM" id="SSF47661">
    <property type="entry name" value="t-snare proteins"/>
    <property type="match status" value="1"/>
</dbReference>
<comment type="subcellular location">
    <subcellularLocation>
        <location evidence="1">Membrane</location>
        <topology evidence="1">Single-pass type IV membrane protein</topology>
    </subcellularLocation>
</comment>
<proteinExistence type="inferred from homology"/>
<evidence type="ECO:0000256" key="5">
    <source>
        <dbReference type="ARBA" id="ARBA00022989"/>
    </source>
</evidence>
<dbReference type="GeneID" id="43579597"/>
<dbReference type="GO" id="GO:0006888">
    <property type="term" value="P:endoplasmic reticulum to Golgi vesicle-mediated transport"/>
    <property type="evidence" value="ECO:0007669"/>
    <property type="project" value="TreeGrafter"/>
</dbReference>
<evidence type="ECO:0000256" key="4">
    <source>
        <dbReference type="ARBA" id="ARBA00022692"/>
    </source>
</evidence>
<dbReference type="InterPro" id="IPR000727">
    <property type="entry name" value="T_SNARE_dom"/>
</dbReference>
<feature type="compositionally biased region" description="Polar residues" evidence="8">
    <location>
        <begin position="273"/>
        <end position="282"/>
    </location>
</feature>
<dbReference type="GO" id="GO:0005484">
    <property type="term" value="F:SNAP receptor activity"/>
    <property type="evidence" value="ECO:0007669"/>
    <property type="project" value="TreeGrafter"/>
</dbReference>
<comment type="similarity">
    <text evidence="2">Belongs to the syntaxin family.</text>
</comment>
<dbReference type="PANTHER" id="PTHR19957:SF3">
    <property type="entry name" value="SYNTAXIN-5"/>
    <property type="match status" value="1"/>
</dbReference>
<dbReference type="InterPro" id="IPR021538">
    <property type="entry name" value="Syntaxin-5_N"/>
</dbReference>
<dbReference type="Gene3D" id="1.20.58.70">
    <property type="match status" value="1"/>
</dbReference>
<evidence type="ECO:0000259" key="10">
    <source>
        <dbReference type="PROSITE" id="PS50192"/>
    </source>
</evidence>
<dbReference type="AlphaFoldDB" id="A0A5E8B333"/>
<dbReference type="InterPro" id="IPR010989">
    <property type="entry name" value="SNARE"/>
</dbReference>
<dbReference type="GO" id="GO:0048278">
    <property type="term" value="P:vesicle docking"/>
    <property type="evidence" value="ECO:0007669"/>
    <property type="project" value="TreeGrafter"/>
</dbReference>
<keyword evidence="3" id="KW-0813">Transport</keyword>
<protein>
    <recommendedName>
        <fullName evidence="10">t-SNARE coiled-coil homology domain-containing protein</fullName>
    </recommendedName>
</protein>
<keyword evidence="4 9" id="KW-0812">Transmembrane</keyword>
<evidence type="ECO:0000256" key="2">
    <source>
        <dbReference type="ARBA" id="ARBA00009063"/>
    </source>
</evidence>
<dbReference type="OrthoDB" id="421009at2759"/>
<dbReference type="PANTHER" id="PTHR19957">
    <property type="entry name" value="SYNTAXIN"/>
    <property type="match status" value="1"/>
</dbReference>
<evidence type="ECO:0000256" key="8">
    <source>
        <dbReference type="SAM" id="MobiDB-lite"/>
    </source>
</evidence>
<feature type="transmembrane region" description="Helical" evidence="9">
    <location>
        <begin position="428"/>
        <end position="447"/>
    </location>
</feature>
<dbReference type="Proteomes" id="UP000398389">
    <property type="component" value="Unassembled WGS sequence"/>
</dbReference>
<dbReference type="PROSITE" id="PS50192">
    <property type="entry name" value="T_SNARE"/>
    <property type="match status" value="1"/>
</dbReference>
<feature type="region of interest" description="Disordered" evidence="8">
    <location>
        <begin position="218"/>
        <end position="288"/>
    </location>
</feature>
<dbReference type="Pfam" id="PF05739">
    <property type="entry name" value="SNARE"/>
    <property type="match status" value="1"/>
</dbReference>
<keyword evidence="5 9" id="KW-1133">Transmembrane helix</keyword>
<feature type="region of interest" description="Disordered" evidence="8">
    <location>
        <begin position="141"/>
        <end position="170"/>
    </location>
</feature>
<reference evidence="11 12" key="1">
    <citation type="submission" date="2019-09" db="EMBL/GenBank/DDBJ databases">
        <authorList>
            <person name="Brejova B."/>
        </authorList>
    </citation>
    <scope>NUCLEOTIDE SEQUENCE [LARGE SCALE GENOMIC DNA]</scope>
</reference>
<evidence type="ECO:0000313" key="11">
    <source>
        <dbReference type="EMBL" id="VVT45510.1"/>
    </source>
</evidence>
<dbReference type="SMART" id="SM00397">
    <property type="entry name" value="t_SNARE"/>
    <property type="match status" value="1"/>
</dbReference>
<evidence type="ECO:0000256" key="1">
    <source>
        <dbReference type="ARBA" id="ARBA00004211"/>
    </source>
</evidence>
<evidence type="ECO:0000256" key="3">
    <source>
        <dbReference type="ARBA" id="ARBA00022448"/>
    </source>
</evidence>
<evidence type="ECO:0000256" key="9">
    <source>
        <dbReference type="SAM" id="Phobius"/>
    </source>
</evidence>
<feature type="compositionally biased region" description="Low complexity" evidence="8">
    <location>
        <begin position="52"/>
        <end position="70"/>
    </location>
</feature>
<dbReference type="GO" id="GO:0006906">
    <property type="term" value="P:vesicle fusion"/>
    <property type="evidence" value="ECO:0007669"/>
    <property type="project" value="TreeGrafter"/>
</dbReference>
<dbReference type="EMBL" id="CABVLU010000001">
    <property type="protein sequence ID" value="VVT45510.1"/>
    <property type="molecule type" value="Genomic_DNA"/>
</dbReference>
<keyword evidence="7 9" id="KW-0472">Membrane</keyword>
<accession>A0A5E8B333</accession>
<feature type="region of interest" description="Disordered" evidence="8">
    <location>
        <begin position="38"/>
        <end position="70"/>
    </location>
</feature>
<name>A0A5E8B333_9ASCO</name>
<dbReference type="GO" id="GO:0031201">
    <property type="term" value="C:SNARE complex"/>
    <property type="evidence" value="ECO:0007669"/>
    <property type="project" value="TreeGrafter"/>
</dbReference>
<dbReference type="GO" id="GO:0000149">
    <property type="term" value="F:SNARE binding"/>
    <property type="evidence" value="ECO:0007669"/>
    <property type="project" value="TreeGrafter"/>
</dbReference>
<gene>
    <name evidence="11" type="ORF">SAPINGB_P000774</name>
</gene>
<dbReference type="RefSeq" id="XP_031851388.1">
    <property type="nucleotide sequence ID" value="XM_031995497.1"/>
</dbReference>
<feature type="compositionally biased region" description="Polar residues" evidence="8">
    <location>
        <begin position="38"/>
        <end position="51"/>
    </location>
</feature>
<organism evidence="11 12">
    <name type="scientific">Magnusiomyces paraingens</name>
    <dbReference type="NCBI Taxonomy" id="2606893"/>
    <lineage>
        <taxon>Eukaryota</taxon>
        <taxon>Fungi</taxon>
        <taxon>Dikarya</taxon>
        <taxon>Ascomycota</taxon>
        <taxon>Saccharomycotina</taxon>
        <taxon>Dipodascomycetes</taxon>
        <taxon>Dipodascales</taxon>
        <taxon>Dipodascaceae</taxon>
        <taxon>Magnusiomyces</taxon>
    </lineage>
</organism>
<keyword evidence="12" id="KW-1185">Reference proteome</keyword>
<dbReference type="GO" id="GO:0006886">
    <property type="term" value="P:intracellular protein transport"/>
    <property type="evidence" value="ECO:0007669"/>
    <property type="project" value="TreeGrafter"/>
</dbReference>
<dbReference type="InterPro" id="IPR045242">
    <property type="entry name" value="Syntaxin"/>
</dbReference>
<feature type="compositionally biased region" description="Low complexity" evidence="8">
    <location>
        <begin position="220"/>
        <end position="247"/>
    </location>
</feature>
<dbReference type="Pfam" id="PF11416">
    <property type="entry name" value="Syntaxin-5_N"/>
    <property type="match status" value="1"/>
</dbReference>
<evidence type="ECO:0000313" key="12">
    <source>
        <dbReference type="Proteomes" id="UP000398389"/>
    </source>
</evidence>
<sequence length="448" mass="47458">MATVAVAVHPLAIQDRTNEFRSCIASLSKLNNATTASSRQGLLNDSSSRYAPTSLDSDSSHTSSSSSSPKSQFAIRAASIAREIEDTTAMLQRLALLARRKTLFDDKPVEISELTFVIKQKVSKINKSIADLQAYVKSGLTGSDSGSSAAAWGGGSSSGSNSKQGKKQLSEHANNVVVSLQGKLTDVTTGFEEVLEVRIKNIQASKNRKDQFISAVAPNGSSSIATGSSGSGSGSAASSNVSGTTTGPNNSDLKSQDQQNFSNHDSPLYSVSRARTPQQPVTSAAAAAAVSVHGSKSATPVPGGPSLSENPYASNSAALQQDGSISGGAGAHTDYLALPEQQQTLALLEEQHAQQEFQYMAQRSNAVEAIESTIQELGGIFQQLATMVSEQRETIQRIDADTEDISLNVSGAQRELLKYYARISSNRWLIIKSFGIILLFFFLWVIVS</sequence>
<evidence type="ECO:0000256" key="6">
    <source>
        <dbReference type="ARBA" id="ARBA00023054"/>
    </source>
</evidence>
<keyword evidence="6" id="KW-0175">Coiled coil</keyword>
<feature type="compositionally biased region" description="Low complexity" evidence="8">
    <location>
        <begin position="141"/>
        <end position="151"/>
    </location>
</feature>